<dbReference type="InterPro" id="IPR007029">
    <property type="entry name" value="YHS_dom"/>
</dbReference>
<evidence type="ECO:0000256" key="1">
    <source>
        <dbReference type="SAM" id="SignalP"/>
    </source>
</evidence>
<dbReference type="NCBIfam" id="NF041384">
    <property type="entry name" value="YHS_seleno_dom"/>
    <property type="match status" value="1"/>
</dbReference>
<dbReference type="Pfam" id="PF04945">
    <property type="entry name" value="YHS"/>
    <property type="match status" value="1"/>
</dbReference>
<dbReference type="OrthoDB" id="344729at2"/>
<organism evidence="3 4">
    <name type="scientific">Marinomonas polaris DSM 16579</name>
    <dbReference type="NCBI Taxonomy" id="1122206"/>
    <lineage>
        <taxon>Bacteria</taxon>
        <taxon>Pseudomonadati</taxon>
        <taxon>Pseudomonadota</taxon>
        <taxon>Gammaproteobacteria</taxon>
        <taxon>Oceanospirillales</taxon>
        <taxon>Oceanospirillaceae</taxon>
        <taxon>Marinomonas</taxon>
    </lineage>
</organism>
<evidence type="ECO:0000259" key="2">
    <source>
        <dbReference type="Pfam" id="PF04945"/>
    </source>
</evidence>
<dbReference type="AlphaFoldDB" id="A0A1M4SZP4"/>
<name>A0A1M4SZP4_9GAMM</name>
<feature type="domain" description="YHS" evidence="2">
    <location>
        <begin position="38"/>
        <end position="84"/>
    </location>
</feature>
<reference evidence="4" key="1">
    <citation type="submission" date="2016-11" db="EMBL/GenBank/DDBJ databases">
        <authorList>
            <person name="Varghese N."/>
            <person name="Submissions S."/>
        </authorList>
    </citation>
    <scope>NUCLEOTIDE SEQUENCE [LARGE SCALE GENOMIC DNA]</scope>
    <source>
        <strain evidence="4">DSM 16579</strain>
    </source>
</reference>
<proteinExistence type="predicted"/>
<dbReference type="RefSeq" id="WP_072837831.1">
    <property type="nucleotide sequence ID" value="NZ_FQVF01000002.1"/>
</dbReference>
<gene>
    <name evidence="3" type="ORF">SAMN02745753_00165</name>
</gene>
<evidence type="ECO:0000313" key="4">
    <source>
        <dbReference type="Proteomes" id="UP000184517"/>
    </source>
</evidence>
<keyword evidence="4" id="KW-1185">Reference proteome</keyword>
<keyword evidence="1" id="KW-0732">Signal</keyword>
<dbReference type="EMBL" id="FQVF01000002">
    <property type="protein sequence ID" value="SHE37590.1"/>
    <property type="molecule type" value="Genomic_DNA"/>
</dbReference>
<protein>
    <submittedName>
        <fullName evidence="3">YHS domain-containing protein</fullName>
    </submittedName>
</protein>
<feature type="signal peptide" evidence="1">
    <location>
        <begin position="1"/>
        <end position="18"/>
    </location>
</feature>
<sequence length="147" mass="16741">MTRLVMFLALFISSLAFAQDEIYTGYFSNKALSGYDTVAYFTDQKPVEGSAKYVTEYKGADWYFASQQHLDMFKAEPEKYAPQYGGYCAWAVSAKNDFASADPKDWAVVDGKLYLNYDDDIKRKWDQDPALHIKQADANWPTLIGKP</sequence>
<evidence type="ECO:0000313" key="3">
    <source>
        <dbReference type="EMBL" id="SHE37590.1"/>
    </source>
</evidence>
<accession>A0A1M4SZP4</accession>
<dbReference type="Proteomes" id="UP000184517">
    <property type="component" value="Unassembled WGS sequence"/>
</dbReference>
<dbReference type="STRING" id="1122206.SAMN02745753_00165"/>
<feature type="chain" id="PRO_5012815749" evidence="1">
    <location>
        <begin position="19"/>
        <end position="147"/>
    </location>
</feature>